<feature type="compositionally biased region" description="Basic and acidic residues" evidence="1">
    <location>
        <begin position="286"/>
        <end position="299"/>
    </location>
</feature>
<sequence length="299" mass="31301">MPSFLARLLRPSRARGQRHAPPAQGQAQVTALLNPDAFGSDTLDDFVRVIQQADPQAQRGRGLTGRGRHLPTSTSSAPSRQGFNGSYFLTPETEGSDNDTNSRIGTSYTSGPVASNESFVALTPPASLLIEADPGSLHSLASSYNSSPDSQGPNFLRDLGAALEIAAAMHDSDASTLTDSELSADSLYDADDDAQDLSDLGASLPISPGSNLHTSSEPSGSQAPGNGGDQVPPPLDTSVLSFSTDNSEDFTVRIPGESTHTSPASSYHSASSGQSHQSEGEAVLRTLREEERYEEGGQE</sequence>
<feature type="compositionally biased region" description="Low complexity" evidence="1">
    <location>
        <begin position="258"/>
        <end position="281"/>
    </location>
</feature>
<feature type="compositionally biased region" description="Polar residues" evidence="1">
    <location>
        <begin position="98"/>
        <end position="114"/>
    </location>
</feature>
<accession>A0A423X678</accession>
<proteinExistence type="predicted"/>
<dbReference type="AlphaFoldDB" id="A0A423X678"/>
<comment type="caution">
    <text evidence="2">The sequence shown here is derived from an EMBL/GenBank/DDBJ whole genome shotgun (WGS) entry which is preliminary data.</text>
</comment>
<organism evidence="2 3">
    <name type="scientific">Cytospora schulzeri</name>
    <dbReference type="NCBI Taxonomy" id="448051"/>
    <lineage>
        <taxon>Eukaryota</taxon>
        <taxon>Fungi</taxon>
        <taxon>Dikarya</taxon>
        <taxon>Ascomycota</taxon>
        <taxon>Pezizomycotina</taxon>
        <taxon>Sordariomycetes</taxon>
        <taxon>Sordariomycetidae</taxon>
        <taxon>Diaporthales</taxon>
        <taxon>Cytosporaceae</taxon>
        <taxon>Cytospora</taxon>
    </lineage>
</organism>
<feature type="region of interest" description="Disordered" evidence="1">
    <location>
        <begin position="193"/>
        <end position="299"/>
    </location>
</feature>
<keyword evidence="3" id="KW-1185">Reference proteome</keyword>
<feature type="region of interest" description="Disordered" evidence="1">
    <location>
        <begin position="54"/>
        <end position="114"/>
    </location>
</feature>
<reference evidence="2 3" key="1">
    <citation type="submission" date="2015-09" db="EMBL/GenBank/DDBJ databases">
        <title>Host preference determinants of Valsa canker pathogens revealed by comparative genomics.</title>
        <authorList>
            <person name="Yin Z."/>
            <person name="Huang L."/>
        </authorList>
    </citation>
    <scope>NUCLEOTIDE SEQUENCE [LARGE SCALE GENOMIC DNA]</scope>
    <source>
        <strain evidence="2 3">03-1</strain>
    </source>
</reference>
<name>A0A423X678_9PEZI</name>
<gene>
    <name evidence="2" type="ORF">VMCG_01366</name>
</gene>
<evidence type="ECO:0000313" key="3">
    <source>
        <dbReference type="Proteomes" id="UP000283895"/>
    </source>
</evidence>
<evidence type="ECO:0000313" key="2">
    <source>
        <dbReference type="EMBL" id="ROW11277.1"/>
    </source>
</evidence>
<dbReference type="Proteomes" id="UP000283895">
    <property type="component" value="Unassembled WGS sequence"/>
</dbReference>
<feature type="compositionally biased region" description="Polar residues" evidence="1">
    <location>
        <begin position="71"/>
        <end position="84"/>
    </location>
</feature>
<feature type="compositionally biased region" description="Polar residues" evidence="1">
    <location>
        <begin position="208"/>
        <end position="224"/>
    </location>
</feature>
<protein>
    <submittedName>
        <fullName evidence="2">Uncharacterized protein</fullName>
    </submittedName>
</protein>
<dbReference type="OrthoDB" id="10659358at2759"/>
<evidence type="ECO:0000256" key="1">
    <source>
        <dbReference type="SAM" id="MobiDB-lite"/>
    </source>
</evidence>
<dbReference type="EMBL" id="LKEA01000002">
    <property type="protein sequence ID" value="ROW11277.1"/>
    <property type="molecule type" value="Genomic_DNA"/>
</dbReference>
<feature type="region of interest" description="Disordered" evidence="1">
    <location>
        <begin position="1"/>
        <end position="26"/>
    </location>
</feature>